<protein>
    <submittedName>
        <fullName evidence="2">Uncharacterized protein</fullName>
    </submittedName>
</protein>
<gene>
    <name evidence="2" type="ORF">PVAP13_3KG377461</name>
</gene>
<organism evidence="2 3">
    <name type="scientific">Panicum virgatum</name>
    <name type="common">Blackwell switchgrass</name>
    <dbReference type="NCBI Taxonomy" id="38727"/>
    <lineage>
        <taxon>Eukaryota</taxon>
        <taxon>Viridiplantae</taxon>
        <taxon>Streptophyta</taxon>
        <taxon>Embryophyta</taxon>
        <taxon>Tracheophyta</taxon>
        <taxon>Spermatophyta</taxon>
        <taxon>Magnoliopsida</taxon>
        <taxon>Liliopsida</taxon>
        <taxon>Poales</taxon>
        <taxon>Poaceae</taxon>
        <taxon>PACMAD clade</taxon>
        <taxon>Panicoideae</taxon>
        <taxon>Panicodae</taxon>
        <taxon>Paniceae</taxon>
        <taxon>Panicinae</taxon>
        <taxon>Panicum</taxon>
        <taxon>Panicum sect. Hiantes</taxon>
    </lineage>
</organism>
<accession>A0A8T0V1F5</accession>
<feature type="compositionally biased region" description="Low complexity" evidence="1">
    <location>
        <begin position="19"/>
        <end position="40"/>
    </location>
</feature>
<evidence type="ECO:0000313" key="2">
    <source>
        <dbReference type="EMBL" id="KAG2626783.1"/>
    </source>
</evidence>
<evidence type="ECO:0000313" key="3">
    <source>
        <dbReference type="Proteomes" id="UP000823388"/>
    </source>
</evidence>
<keyword evidence="3" id="KW-1185">Reference proteome</keyword>
<feature type="compositionally biased region" description="Basic and acidic residues" evidence="1">
    <location>
        <begin position="172"/>
        <end position="185"/>
    </location>
</feature>
<name>A0A8T0V1F5_PANVG</name>
<dbReference type="AlphaFoldDB" id="A0A8T0V1F5"/>
<feature type="region of interest" description="Disordered" evidence="1">
    <location>
        <begin position="1"/>
        <end position="214"/>
    </location>
</feature>
<dbReference type="EMBL" id="CM029041">
    <property type="protein sequence ID" value="KAG2626783.1"/>
    <property type="molecule type" value="Genomic_DNA"/>
</dbReference>
<proteinExistence type="predicted"/>
<evidence type="ECO:0000256" key="1">
    <source>
        <dbReference type="SAM" id="MobiDB-lite"/>
    </source>
</evidence>
<sequence length="235" mass="24387">MVAPPPTDASTRRRGPTEASATRHAPPPAAAATPAGTAPADWRGPPPRTPRHRPPPAASTWTHPRPRRAAPSRRAAVSAGACTDGTGAQRGTPNHRGQRRALTPQARGGGGGNPPGSPTARRSGGADPPAYPAGDSQIHTGSGVGEAESGPYGRRPTAGSEQPSRPRFGVWGRREEGREREEGGRASRLRHSRRPPEVARGGGWMAAPGVAPPPLAKRSRGGILFELYCSLRACA</sequence>
<reference evidence="2" key="1">
    <citation type="submission" date="2020-05" db="EMBL/GenBank/DDBJ databases">
        <title>WGS assembly of Panicum virgatum.</title>
        <authorList>
            <person name="Lovell J.T."/>
            <person name="Jenkins J."/>
            <person name="Shu S."/>
            <person name="Juenger T.E."/>
            <person name="Schmutz J."/>
        </authorList>
    </citation>
    <scope>NUCLEOTIDE SEQUENCE</scope>
    <source>
        <strain evidence="2">AP13</strain>
    </source>
</reference>
<dbReference type="Proteomes" id="UP000823388">
    <property type="component" value="Chromosome 3K"/>
</dbReference>
<comment type="caution">
    <text evidence="2">The sequence shown here is derived from an EMBL/GenBank/DDBJ whole genome shotgun (WGS) entry which is preliminary data.</text>
</comment>